<protein>
    <recommendedName>
        <fullName evidence="7">TRAP transporter small permease protein</fullName>
    </recommendedName>
</protein>
<evidence type="ECO:0000313" key="9">
    <source>
        <dbReference type="EMBL" id="SMO67255.1"/>
    </source>
</evidence>
<name>A0A521D6K7_9RHOB</name>
<keyword evidence="7" id="KW-0997">Cell inner membrane</keyword>
<keyword evidence="6 7" id="KW-0472">Membrane</keyword>
<feature type="domain" description="Tripartite ATP-independent periplasmic transporters DctQ component" evidence="8">
    <location>
        <begin position="58"/>
        <end position="171"/>
    </location>
</feature>
<dbReference type="OrthoDB" id="7875814at2"/>
<dbReference type="InterPro" id="IPR055348">
    <property type="entry name" value="DctQ"/>
</dbReference>
<comment type="similarity">
    <text evidence="7">Belongs to the TRAP transporter small permease family.</text>
</comment>
<reference evidence="9 10" key="1">
    <citation type="submission" date="2017-05" db="EMBL/GenBank/DDBJ databases">
        <authorList>
            <person name="Varghese N."/>
            <person name="Submissions S."/>
        </authorList>
    </citation>
    <scope>NUCLEOTIDE SEQUENCE [LARGE SCALE GENOMIC DNA]</scope>
    <source>
        <strain evidence="9 10">DSM 29506</strain>
    </source>
</reference>
<evidence type="ECO:0000256" key="6">
    <source>
        <dbReference type="ARBA" id="ARBA00023136"/>
    </source>
</evidence>
<evidence type="ECO:0000256" key="3">
    <source>
        <dbReference type="ARBA" id="ARBA00022475"/>
    </source>
</evidence>
<feature type="transmembrane region" description="Helical" evidence="7">
    <location>
        <begin position="68"/>
        <end position="89"/>
    </location>
</feature>
<proteinExistence type="inferred from homology"/>
<dbReference type="AlphaFoldDB" id="A0A521D6K7"/>
<dbReference type="Proteomes" id="UP000316030">
    <property type="component" value="Unassembled WGS sequence"/>
</dbReference>
<dbReference type="GO" id="GO:0022857">
    <property type="term" value="F:transmembrane transporter activity"/>
    <property type="evidence" value="ECO:0007669"/>
    <property type="project" value="UniProtKB-UniRule"/>
</dbReference>
<evidence type="ECO:0000259" key="8">
    <source>
        <dbReference type="Pfam" id="PF04290"/>
    </source>
</evidence>
<keyword evidence="3" id="KW-1003">Cell membrane</keyword>
<evidence type="ECO:0000256" key="5">
    <source>
        <dbReference type="ARBA" id="ARBA00022989"/>
    </source>
</evidence>
<sequence length="185" mass="20149">MTDKAPPVFVRRALDLWHRAEVWIAVIAFSAIALILIYDVLVREAVLPLLSLMGLEGRWLVLYGSQKIAVYLLVAGAFAGIGIATWAGAQLIPKVGFKAVPARFDGLANRAADIVTFLFLMAVAVVAADFVFESFQSGQRASGGLRIEVWKVQAAIPLGFASAALRYFAFVIWPDVRPQQAEAME</sequence>
<evidence type="ECO:0000256" key="7">
    <source>
        <dbReference type="RuleBase" id="RU369079"/>
    </source>
</evidence>
<dbReference type="EMBL" id="FXTO01000009">
    <property type="protein sequence ID" value="SMO67255.1"/>
    <property type="molecule type" value="Genomic_DNA"/>
</dbReference>
<accession>A0A521D6K7</accession>
<feature type="transmembrane region" description="Helical" evidence="7">
    <location>
        <begin position="20"/>
        <end position="38"/>
    </location>
</feature>
<gene>
    <name evidence="9" type="ORF">SAMN06265173_10949</name>
</gene>
<evidence type="ECO:0000256" key="2">
    <source>
        <dbReference type="ARBA" id="ARBA00022448"/>
    </source>
</evidence>
<dbReference type="Pfam" id="PF04290">
    <property type="entry name" value="DctQ"/>
    <property type="match status" value="1"/>
</dbReference>
<comment type="subcellular location">
    <subcellularLocation>
        <location evidence="7">Cell inner membrane</location>
        <topology evidence="7">Multi-pass membrane protein</topology>
    </subcellularLocation>
    <subcellularLocation>
        <location evidence="1">Cell membrane</location>
        <topology evidence="1">Multi-pass membrane protein</topology>
    </subcellularLocation>
</comment>
<feature type="transmembrane region" description="Helical" evidence="7">
    <location>
        <begin position="152"/>
        <end position="173"/>
    </location>
</feature>
<organism evidence="9 10">
    <name type="scientific">Thalassovita litoralis</name>
    <dbReference type="NCBI Taxonomy" id="1010611"/>
    <lineage>
        <taxon>Bacteria</taxon>
        <taxon>Pseudomonadati</taxon>
        <taxon>Pseudomonadota</taxon>
        <taxon>Alphaproteobacteria</taxon>
        <taxon>Rhodobacterales</taxon>
        <taxon>Roseobacteraceae</taxon>
        <taxon>Thalassovita</taxon>
    </lineage>
</organism>
<dbReference type="RefSeq" id="WP_142493111.1">
    <property type="nucleotide sequence ID" value="NZ_FXTO01000009.1"/>
</dbReference>
<evidence type="ECO:0000313" key="10">
    <source>
        <dbReference type="Proteomes" id="UP000316030"/>
    </source>
</evidence>
<comment type="function">
    <text evidence="7">Part of the tripartite ATP-independent periplasmic (TRAP) transport system.</text>
</comment>
<evidence type="ECO:0000256" key="4">
    <source>
        <dbReference type="ARBA" id="ARBA00022692"/>
    </source>
</evidence>
<keyword evidence="10" id="KW-1185">Reference proteome</keyword>
<comment type="subunit">
    <text evidence="7">The complex comprises the extracytoplasmic solute receptor protein and the two transmembrane proteins.</text>
</comment>
<keyword evidence="5 7" id="KW-1133">Transmembrane helix</keyword>
<dbReference type="GO" id="GO:0005886">
    <property type="term" value="C:plasma membrane"/>
    <property type="evidence" value="ECO:0007669"/>
    <property type="project" value="UniProtKB-SubCell"/>
</dbReference>
<feature type="transmembrane region" description="Helical" evidence="7">
    <location>
        <begin position="110"/>
        <end position="132"/>
    </location>
</feature>
<evidence type="ECO:0000256" key="1">
    <source>
        <dbReference type="ARBA" id="ARBA00004651"/>
    </source>
</evidence>
<keyword evidence="4 7" id="KW-0812">Transmembrane</keyword>
<keyword evidence="2 7" id="KW-0813">Transport</keyword>